<protein>
    <submittedName>
        <fullName evidence="2">Uncharacterized protein</fullName>
    </submittedName>
</protein>
<feature type="compositionally biased region" description="Polar residues" evidence="1">
    <location>
        <begin position="1"/>
        <end position="20"/>
    </location>
</feature>
<name>A0ABU6YU53_9FABA</name>
<accession>A0ABU6YU53</accession>
<feature type="region of interest" description="Disordered" evidence="1">
    <location>
        <begin position="98"/>
        <end position="121"/>
    </location>
</feature>
<organism evidence="2 3">
    <name type="scientific">Stylosanthes scabra</name>
    <dbReference type="NCBI Taxonomy" id="79078"/>
    <lineage>
        <taxon>Eukaryota</taxon>
        <taxon>Viridiplantae</taxon>
        <taxon>Streptophyta</taxon>
        <taxon>Embryophyta</taxon>
        <taxon>Tracheophyta</taxon>
        <taxon>Spermatophyta</taxon>
        <taxon>Magnoliopsida</taxon>
        <taxon>eudicotyledons</taxon>
        <taxon>Gunneridae</taxon>
        <taxon>Pentapetalae</taxon>
        <taxon>rosids</taxon>
        <taxon>fabids</taxon>
        <taxon>Fabales</taxon>
        <taxon>Fabaceae</taxon>
        <taxon>Papilionoideae</taxon>
        <taxon>50 kb inversion clade</taxon>
        <taxon>dalbergioids sensu lato</taxon>
        <taxon>Dalbergieae</taxon>
        <taxon>Pterocarpus clade</taxon>
        <taxon>Stylosanthes</taxon>
    </lineage>
</organism>
<comment type="caution">
    <text evidence="2">The sequence shown here is derived from an EMBL/GenBank/DDBJ whole genome shotgun (WGS) entry which is preliminary data.</text>
</comment>
<reference evidence="2 3" key="1">
    <citation type="journal article" date="2023" name="Plants (Basel)">
        <title>Bridging the Gap: Combining Genomics and Transcriptomics Approaches to Understand Stylosanthes scabra, an Orphan Legume from the Brazilian Caatinga.</title>
        <authorList>
            <person name="Ferreira-Neto J.R.C."/>
            <person name="da Silva M.D."/>
            <person name="Binneck E."/>
            <person name="de Melo N.F."/>
            <person name="da Silva R.H."/>
            <person name="de Melo A.L.T.M."/>
            <person name="Pandolfi V."/>
            <person name="Bustamante F.O."/>
            <person name="Brasileiro-Vidal A.C."/>
            <person name="Benko-Iseppon A.M."/>
        </authorList>
    </citation>
    <scope>NUCLEOTIDE SEQUENCE [LARGE SCALE GENOMIC DNA]</scope>
    <source>
        <tissue evidence="2">Leaves</tissue>
    </source>
</reference>
<evidence type="ECO:0000256" key="1">
    <source>
        <dbReference type="SAM" id="MobiDB-lite"/>
    </source>
</evidence>
<gene>
    <name evidence="2" type="ORF">PIB30_091446</name>
</gene>
<dbReference type="EMBL" id="JASCZI010243481">
    <property type="protein sequence ID" value="MED6213262.1"/>
    <property type="molecule type" value="Genomic_DNA"/>
</dbReference>
<evidence type="ECO:0000313" key="2">
    <source>
        <dbReference type="EMBL" id="MED6213262.1"/>
    </source>
</evidence>
<feature type="region of interest" description="Disordered" evidence="1">
    <location>
        <begin position="1"/>
        <end position="24"/>
    </location>
</feature>
<dbReference type="Proteomes" id="UP001341840">
    <property type="component" value="Unassembled WGS sequence"/>
</dbReference>
<proteinExistence type="predicted"/>
<keyword evidence="3" id="KW-1185">Reference proteome</keyword>
<sequence>MLSFRTSIGTSEFASSPLSSQHRRRAESLICPTSLPRPFFRQSSNDAAPTPPIAASNACRVSYSSLSRTDSISPESIDCRRSSVSLAAGSCRLASSSIGPVSIATSGDADGCSDTKLGSLQ</sequence>
<evidence type="ECO:0000313" key="3">
    <source>
        <dbReference type="Proteomes" id="UP001341840"/>
    </source>
</evidence>